<feature type="compositionally biased region" description="Basic and acidic residues" evidence="6">
    <location>
        <begin position="272"/>
        <end position="287"/>
    </location>
</feature>
<comment type="caution">
    <text evidence="8">The sequence shown here is derived from an EMBL/GenBank/DDBJ whole genome shotgun (WGS) entry which is preliminary data.</text>
</comment>
<evidence type="ECO:0000256" key="2">
    <source>
        <dbReference type="ARBA" id="ARBA00022980"/>
    </source>
</evidence>
<dbReference type="GO" id="GO:0006412">
    <property type="term" value="P:translation"/>
    <property type="evidence" value="ECO:0007669"/>
    <property type="project" value="InterPro"/>
</dbReference>
<keyword evidence="4" id="KW-0505">Motor protein</keyword>
<feature type="compositionally biased region" description="Polar residues" evidence="6">
    <location>
        <begin position="149"/>
        <end position="158"/>
    </location>
</feature>
<feature type="region of interest" description="Disordered" evidence="6">
    <location>
        <begin position="1234"/>
        <end position="1257"/>
    </location>
</feature>
<dbReference type="GO" id="GO:0008017">
    <property type="term" value="F:microtubule binding"/>
    <property type="evidence" value="ECO:0007669"/>
    <property type="project" value="InterPro"/>
</dbReference>
<feature type="region of interest" description="Disordered" evidence="6">
    <location>
        <begin position="1346"/>
        <end position="1398"/>
    </location>
</feature>
<keyword evidence="5" id="KW-0175">Coiled coil</keyword>
<dbReference type="InterPro" id="IPR036961">
    <property type="entry name" value="Kinesin_motor_dom_sf"/>
</dbReference>
<evidence type="ECO:0000256" key="4">
    <source>
        <dbReference type="PROSITE-ProRule" id="PRU00283"/>
    </source>
</evidence>
<comment type="similarity">
    <text evidence="1">Belongs to the bacterial ribosomal protein bS21 family.</text>
</comment>
<feature type="binding site" evidence="4">
    <location>
        <begin position="1070"/>
        <end position="1077"/>
    </location>
    <ligand>
        <name>ATP</name>
        <dbReference type="ChEBI" id="CHEBI:30616"/>
    </ligand>
</feature>
<feature type="compositionally biased region" description="Polar residues" evidence="6">
    <location>
        <begin position="254"/>
        <end position="265"/>
    </location>
</feature>
<proteinExistence type="inferred from homology"/>
<feature type="region of interest" description="Disordered" evidence="6">
    <location>
        <begin position="1"/>
        <end position="22"/>
    </location>
</feature>
<dbReference type="PROSITE" id="PS50067">
    <property type="entry name" value="KINESIN_MOTOR_2"/>
    <property type="match status" value="1"/>
</dbReference>
<dbReference type="Gene3D" id="3.40.850.10">
    <property type="entry name" value="Kinesin motor domain"/>
    <property type="match status" value="1"/>
</dbReference>
<feature type="coiled-coil region" evidence="5">
    <location>
        <begin position="489"/>
        <end position="597"/>
    </location>
</feature>
<dbReference type="SUPFAM" id="SSF52540">
    <property type="entry name" value="P-loop containing nucleoside triphosphate hydrolases"/>
    <property type="match status" value="1"/>
</dbReference>
<feature type="region of interest" description="Disordered" evidence="6">
    <location>
        <begin position="92"/>
        <end position="168"/>
    </location>
</feature>
<dbReference type="Proteomes" id="UP000481858">
    <property type="component" value="Unassembled WGS sequence"/>
</dbReference>
<sequence length="1398" mass="161034">MASRRIRVPPDKATTGPLDEDFSPFFQPTQRRLLKIRMADLSRVAQAALRSASLLRTTPLIRSRPCRNLALANTLFDRNHISTTPSFSNSFDWTNPSYGGRRTTENTADVQKPNSSSYNIAFGGKSDNDTKNQEPMDFSSDLHGLDVSDVTSNKQSKPAASAPRPSLRLVPRTGRTVYVKKDVDVARSFKLLAIQVGQNKIRQDFQLQRFHERPGKKRKRLKSVRWQSRFKKGFKATISRVRELTAQGWHTRYETGSDTDISTPRTQRRTFRGNEKAGKEAERESKISKLQGQLQDVQDKVRDLAARHNEQMGQSNELLGKLDATAQQVGNSIRSYLEKHDHKFIGTVSECLDMLQRQLENNIERWNREMMRKREFEGELLKDYRNSMTWYQREIETLQRHNSDKEALLEQLRADFPNERQRLNDEYMKQINAKATEYTRLTEKQYRKQERLATWHSKKINEIEDKWQERLASVQEKNTHLVRTRIEQQVEHQMEARKADEKIRNLTRDLNNVKQDLDAMSKVNQDLEILLNESKQITPDESQALREELDELSTKNKDYLGEIEQFCRTTKDLEDKVRNYEENIKRCERELIGCKEKLGEAPREIQELQESHRTVIEQLKEDFTREKALSEKAHQQQIRAEQDKWARLEQVVESLRDSNHEQNEQHRKALEENTRTWQDDIAKRRIEWQNELNRSYELVREAKAEVHARDAKIETLRQEAQGSLSRAQNLASEMNQTKEAQQSTLKVQEELTLAKQAAEKDLSNLRRALEGAENEKKSLSKQVTQLETNIQNTTEENKSLAINLKATAEKLTAKVKEVSAALQDSEEKKQQLVSLQSLVEQNQKQLLDSQSQIKQKDSELEQLRVNLKDEQNRREECDTEHKVDLDGNERRIAELTAQLDASVKQMKDVELSYNIRIIEQNKLLKQRNKTIKSLEASLGDERRDNQELQETMKKALVKEETKRSLIFNEFQKLRKEIRVMCRIRPTTPRDGAILEYATSEGKFHSKPAGIEIITQKSLYGTTTQVKDRSKHYHFDRVFEAQETNEDVWLEISQFVQSFIEGRQVTIFCYGQTATGKTYTMSNSEHAVDANGDPILTNEGIMPRSKDLIFEEANRRREKGWSIAVRGCCYEVYVKEIRQLLSNNQIKTKSLDPTGPPWWHVRDPEYQSLDSVEDFDAMFESAMESRTFAETTSNSNSSRSHFILYLEFEAKSPTMKKANKGILCLVDLAGSEDPHKASALDDQSIPGGGGASENTERKKIREQRLREGIAINQSLRVLRKSISKIRNPTAATGKPTLEGGDEESSTLAKLLGPCLGRESMVLMFVMINLGADSLAETKATLESGKEIAEIKLSPKRTAPPRNTEEQPSTDDKRAEAAKDPTTPRKPGFNRGSKIPKFQG</sequence>
<dbReference type="PANTHER" id="PTHR47972">
    <property type="entry name" value="KINESIN-LIKE PROTEIN KLP-3"/>
    <property type="match status" value="1"/>
</dbReference>
<feature type="coiled-coil region" evidence="5">
    <location>
        <begin position="349"/>
        <end position="415"/>
    </location>
</feature>
<feature type="region of interest" description="Disordered" evidence="6">
    <location>
        <begin position="254"/>
        <end position="292"/>
    </location>
</feature>
<dbReference type="InterPro" id="IPR001752">
    <property type="entry name" value="Kinesin_motor_dom"/>
</dbReference>
<dbReference type="InParanoid" id="A0A7C8J8K8"/>
<evidence type="ECO:0000256" key="5">
    <source>
        <dbReference type="SAM" id="Coils"/>
    </source>
</evidence>
<evidence type="ECO:0000256" key="3">
    <source>
        <dbReference type="ARBA" id="ARBA00023274"/>
    </source>
</evidence>
<dbReference type="GO" id="GO:0003777">
    <property type="term" value="F:microtubule motor activity"/>
    <property type="evidence" value="ECO:0007669"/>
    <property type="project" value="InterPro"/>
</dbReference>
<dbReference type="Pfam" id="PF01165">
    <property type="entry name" value="Ribosomal_S21"/>
    <property type="match status" value="1"/>
</dbReference>
<feature type="domain" description="Kinesin motor" evidence="7">
    <location>
        <begin position="976"/>
        <end position="1349"/>
    </location>
</feature>
<evidence type="ECO:0000313" key="9">
    <source>
        <dbReference type="Proteomes" id="UP000481858"/>
    </source>
</evidence>
<feature type="coiled-coil region" evidence="5">
    <location>
        <begin position="699"/>
        <end position="958"/>
    </location>
</feature>
<gene>
    <name evidence="8" type="ORF">GQX73_g106</name>
</gene>
<dbReference type="OrthoDB" id="3176171at2759"/>
<dbReference type="InterPro" id="IPR001911">
    <property type="entry name" value="Ribosomal_bS21"/>
</dbReference>
<protein>
    <recommendedName>
        <fullName evidence="7">Kinesin motor domain-containing protein</fullName>
    </recommendedName>
</protein>
<feature type="compositionally biased region" description="Polar residues" evidence="6">
    <location>
        <begin position="105"/>
        <end position="119"/>
    </location>
</feature>
<dbReference type="InterPro" id="IPR027640">
    <property type="entry name" value="Kinesin-like_fam"/>
</dbReference>
<dbReference type="InterPro" id="IPR027417">
    <property type="entry name" value="P-loop_NTPase"/>
</dbReference>
<accession>A0A7C8J8K8</accession>
<feature type="compositionally biased region" description="Basic and acidic residues" evidence="6">
    <location>
        <begin position="1368"/>
        <end position="1381"/>
    </location>
</feature>
<evidence type="ECO:0000256" key="1">
    <source>
        <dbReference type="ARBA" id="ARBA00006640"/>
    </source>
</evidence>
<evidence type="ECO:0000313" key="8">
    <source>
        <dbReference type="EMBL" id="KAF2973439.1"/>
    </source>
</evidence>
<comment type="similarity">
    <text evidence="4">Belongs to the TRAFAC class myosin-kinesin ATPase superfamily. Kinesin family.</text>
</comment>
<keyword evidence="2" id="KW-0689">Ribosomal protein</keyword>
<evidence type="ECO:0000256" key="6">
    <source>
        <dbReference type="SAM" id="MobiDB-lite"/>
    </source>
</evidence>
<dbReference type="GO" id="GO:0003735">
    <property type="term" value="F:structural constituent of ribosome"/>
    <property type="evidence" value="ECO:0007669"/>
    <property type="project" value="InterPro"/>
</dbReference>
<dbReference type="Pfam" id="PF00225">
    <property type="entry name" value="Kinesin"/>
    <property type="match status" value="2"/>
</dbReference>
<keyword evidence="4" id="KW-0067">ATP-binding</keyword>
<keyword evidence="4" id="KW-0547">Nucleotide-binding</keyword>
<dbReference type="GO" id="GO:0007018">
    <property type="term" value="P:microtubule-based movement"/>
    <property type="evidence" value="ECO:0007669"/>
    <property type="project" value="InterPro"/>
</dbReference>
<dbReference type="EMBL" id="WUBL01000001">
    <property type="protein sequence ID" value="KAF2973439.1"/>
    <property type="molecule type" value="Genomic_DNA"/>
</dbReference>
<keyword evidence="3" id="KW-0687">Ribonucleoprotein</keyword>
<dbReference type="PRINTS" id="PR00380">
    <property type="entry name" value="KINESINHEAVY"/>
</dbReference>
<keyword evidence="9" id="KW-1185">Reference proteome</keyword>
<dbReference type="GO" id="GO:0005524">
    <property type="term" value="F:ATP binding"/>
    <property type="evidence" value="ECO:0007669"/>
    <property type="project" value="UniProtKB-UniRule"/>
</dbReference>
<dbReference type="GO" id="GO:0005840">
    <property type="term" value="C:ribosome"/>
    <property type="evidence" value="ECO:0007669"/>
    <property type="project" value="UniProtKB-KW"/>
</dbReference>
<dbReference type="GO" id="GO:1990904">
    <property type="term" value="C:ribonucleoprotein complex"/>
    <property type="evidence" value="ECO:0007669"/>
    <property type="project" value="UniProtKB-KW"/>
</dbReference>
<evidence type="ECO:0000259" key="7">
    <source>
        <dbReference type="PROSITE" id="PS50067"/>
    </source>
</evidence>
<dbReference type="SMART" id="SM00129">
    <property type="entry name" value="KISc"/>
    <property type="match status" value="1"/>
</dbReference>
<reference evidence="8 9" key="1">
    <citation type="submission" date="2019-12" db="EMBL/GenBank/DDBJ databases">
        <title>Draft genome sequence of the ascomycete Xylaria multiplex DSM 110363.</title>
        <authorList>
            <person name="Buettner E."/>
            <person name="Kellner H."/>
        </authorList>
    </citation>
    <scope>NUCLEOTIDE SEQUENCE [LARGE SCALE GENOMIC DNA]</scope>
    <source>
        <strain evidence="8 9">DSM 110363</strain>
    </source>
</reference>
<organism evidence="8 9">
    <name type="scientific">Xylaria multiplex</name>
    <dbReference type="NCBI Taxonomy" id="323545"/>
    <lineage>
        <taxon>Eukaryota</taxon>
        <taxon>Fungi</taxon>
        <taxon>Dikarya</taxon>
        <taxon>Ascomycota</taxon>
        <taxon>Pezizomycotina</taxon>
        <taxon>Sordariomycetes</taxon>
        <taxon>Xylariomycetidae</taxon>
        <taxon>Xylariales</taxon>
        <taxon>Xylariaceae</taxon>
        <taxon>Xylaria</taxon>
    </lineage>
</organism>
<name>A0A7C8J8K8_9PEZI</name>